<accession>A0A8I1H756</accession>
<protein>
    <submittedName>
        <fullName evidence="1">Uncharacterized protein</fullName>
    </submittedName>
</protein>
<reference evidence="1" key="1">
    <citation type="submission" date="2020-12" db="EMBL/GenBank/DDBJ databases">
        <authorList>
            <person name="Chopjitt P."/>
        </authorList>
    </citation>
    <scope>NUCLEOTIDE SEQUENCE</scope>
    <source>
        <strain evidence="1">AP1</strain>
    </source>
</reference>
<dbReference type="AlphaFoldDB" id="A0A8I1H756"/>
<sequence length="156" mass="18083">MANRFIHDKELIGLTFNDFFRQKIVISRISLLRDGGVFLDQWLSQNQHLVLSTSTSRSKSKWGRESSLFRNTAFFCAESQRSDGTPDGCLITPIYKISDSLTAEQINQTPTLIELYLGIVKKYPKQIHHILCHIQDDLDDRAYLEWMHPKSLLKNK</sequence>
<dbReference type="EMBL" id="JAEFCT010000013">
    <property type="protein sequence ID" value="MBK1445776.1"/>
    <property type="molecule type" value="Genomic_DNA"/>
</dbReference>
<dbReference type="Proteomes" id="UP000660083">
    <property type="component" value="Unassembled WGS sequence"/>
</dbReference>
<evidence type="ECO:0000313" key="1">
    <source>
        <dbReference type="EMBL" id="MBK1445776.1"/>
    </source>
</evidence>
<proteinExistence type="predicted"/>
<organism evidence="1 2">
    <name type="scientific">Acinetobacter pittii</name>
    <name type="common">Acinetobacter genomosp. 3</name>
    <dbReference type="NCBI Taxonomy" id="48296"/>
    <lineage>
        <taxon>Bacteria</taxon>
        <taxon>Pseudomonadati</taxon>
        <taxon>Pseudomonadota</taxon>
        <taxon>Gammaproteobacteria</taxon>
        <taxon>Moraxellales</taxon>
        <taxon>Moraxellaceae</taxon>
        <taxon>Acinetobacter</taxon>
        <taxon>Acinetobacter calcoaceticus/baumannii complex</taxon>
    </lineage>
</organism>
<dbReference type="RefSeq" id="WP_151676742.1">
    <property type="nucleotide sequence ID" value="NZ_CP027658.1"/>
</dbReference>
<comment type="caution">
    <text evidence="1">The sequence shown here is derived from an EMBL/GenBank/DDBJ whole genome shotgun (WGS) entry which is preliminary data.</text>
</comment>
<evidence type="ECO:0000313" key="2">
    <source>
        <dbReference type="Proteomes" id="UP000660083"/>
    </source>
</evidence>
<name>A0A8I1H756_ACIPI</name>
<gene>
    <name evidence="1" type="ORF">JDA50_15250</name>
</gene>